<keyword evidence="2" id="KW-1003">Cell membrane</keyword>
<dbReference type="GO" id="GO:0004984">
    <property type="term" value="F:olfactory receptor activity"/>
    <property type="evidence" value="ECO:0007669"/>
    <property type="project" value="InterPro"/>
</dbReference>
<keyword evidence="6 10" id="KW-1133">Transmembrane helix</keyword>
<name>A0A195EY35_9HYME</name>
<evidence type="ECO:0000256" key="8">
    <source>
        <dbReference type="ARBA" id="ARBA00023170"/>
    </source>
</evidence>
<accession>A0A195EY35</accession>
<gene>
    <name evidence="11" type="ORF">ALC56_12695</name>
</gene>
<keyword evidence="12" id="KW-1185">Reference proteome</keyword>
<evidence type="ECO:0000256" key="4">
    <source>
        <dbReference type="ARBA" id="ARBA00022692"/>
    </source>
</evidence>
<keyword evidence="4 10" id="KW-0812">Transmembrane</keyword>
<keyword evidence="9" id="KW-0807">Transducer</keyword>
<evidence type="ECO:0000256" key="6">
    <source>
        <dbReference type="ARBA" id="ARBA00022989"/>
    </source>
</evidence>
<feature type="transmembrane region" description="Helical" evidence="10">
    <location>
        <begin position="607"/>
        <end position="629"/>
    </location>
</feature>
<keyword evidence="3" id="KW-0716">Sensory transduction</keyword>
<dbReference type="Pfam" id="PF02949">
    <property type="entry name" value="7tm_6"/>
    <property type="match status" value="2"/>
</dbReference>
<evidence type="ECO:0000256" key="3">
    <source>
        <dbReference type="ARBA" id="ARBA00022606"/>
    </source>
</evidence>
<keyword evidence="8" id="KW-0675">Receptor</keyword>
<dbReference type="PANTHER" id="PTHR21137:SF35">
    <property type="entry name" value="ODORANT RECEPTOR 19A-RELATED"/>
    <property type="match status" value="1"/>
</dbReference>
<dbReference type="Proteomes" id="UP000078541">
    <property type="component" value="Unassembled WGS sequence"/>
</dbReference>
<keyword evidence="5" id="KW-0552">Olfaction</keyword>
<evidence type="ECO:0000256" key="10">
    <source>
        <dbReference type="SAM" id="Phobius"/>
    </source>
</evidence>
<dbReference type="GO" id="GO:0005549">
    <property type="term" value="F:odorant binding"/>
    <property type="evidence" value="ECO:0007669"/>
    <property type="project" value="InterPro"/>
</dbReference>
<evidence type="ECO:0000256" key="9">
    <source>
        <dbReference type="ARBA" id="ARBA00023224"/>
    </source>
</evidence>
<evidence type="ECO:0000256" key="7">
    <source>
        <dbReference type="ARBA" id="ARBA00023136"/>
    </source>
</evidence>
<feature type="transmembrane region" description="Helical" evidence="10">
    <location>
        <begin position="315"/>
        <end position="336"/>
    </location>
</feature>
<dbReference type="GO" id="GO:0005886">
    <property type="term" value="C:plasma membrane"/>
    <property type="evidence" value="ECO:0007669"/>
    <property type="project" value="UniProtKB-SubCell"/>
</dbReference>
<feature type="transmembrane region" description="Helical" evidence="10">
    <location>
        <begin position="348"/>
        <end position="368"/>
    </location>
</feature>
<dbReference type="PANTHER" id="PTHR21137">
    <property type="entry name" value="ODORANT RECEPTOR"/>
    <property type="match status" value="1"/>
</dbReference>
<protein>
    <recommendedName>
        <fullName evidence="13">Odorant receptor 13a</fullName>
    </recommendedName>
</protein>
<dbReference type="EMBL" id="KQ981920">
    <property type="protein sequence ID" value="KYN33061.1"/>
    <property type="molecule type" value="Genomic_DNA"/>
</dbReference>
<reference evidence="11 12" key="1">
    <citation type="submission" date="2016-03" db="EMBL/GenBank/DDBJ databases">
        <title>Trachymyrmex septentrionalis WGS genome.</title>
        <authorList>
            <person name="Nygaard S."/>
            <person name="Hu H."/>
            <person name="Boomsma J."/>
            <person name="Zhang G."/>
        </authorList>
    </citation>
    <scope>NUCLEOTIDE SEQUENCE [LARGE SCALE GENOMIC DNA]</scope>
    <source>
        <strain evidence="11">Tsep2-gDNA-1</strain>
        <tissue evidence="11">Whole body</tissue>
    </source>
</reference>
<dbReference type="InterPro" id="IPR004117">
    <property type="entry name" value="7tm6_olfct_rcpt"/>
</dbReference>
<sequence length="978" mass="114032">MSYTHHACGLFEIASYRIEQTLFENTMQDIASSSKRSSIMCQGVINGFNMYRKAIEFLSWLIASKKYYEMIVSFLFVFGHFGYNVQWYVAPVRAQKLLLLMMQRSMRHCTIVVNGLFIPSFEGFATVKFGMSISYFALTTFITTEYNIDILLQVLAHSISWLGYTLKYNILCLNIRRVRDLMQRILYDWNELNNLQEIKIIKEYADIGRFITLIVTLFIYVCLFCGILILFLSNFFLNITSDKNESRPRQLPILVECFIDQQKYFFLILFFLCFAAVCAFTVIAATETIIMCYIHHACGLFEIARFIEMFKRNYILAYSVLLPFGVLSLSINLYHLSRLIASKKYYDIIINVLFVIGHFWNMFFGNYFGQKVIDHSSNVFYRIYNVQWYIAPLRAQKLLLLMMQRSMRHCTIILTGLFIPSLEGFATLTTFITTEYNVDVLLHVLAYSIPWLGYMLKYSTVCLNIRMRDLMKRILCDWNELNNLQEIKIIKKYADIGRFITLIATLFIYVSIFCFILVLFLSNFFINTTSDKNESRPRQLPILVECFIDQQKYFFLILFLIFFAATCGLTTVAATETVNMSYIHHACGLFEIASINLYRLIISKKYYEIIINFLFVSGHFWHMFFCNYLGQKVIDHSSDVFHRIYNVQWYVAPLRVQKLLLLMMQRSMRHCTIVINGLFIPSFEGFANTNTIASCRNKKMKTYGKNENLHISHRQNSLKCCGNMVFAGNRYYKINQILLTCTGLWPYYTQRFCEYLMAEDIYAMSISFLYIVTHFCYMFFVNYIGQQVIDYSSNIFKKTYNSRWYAAPLNTQKCFIIITYRSMKTYTLTIHLGLFVPSLEGFATVNYYLSFDLRNSSRNLRSLSAFSAGLVKYALFHRKPPSSYPLCNKCAVVLFIVSFDTLKKGKGKEIPKELLLKSRAPTKVERVQYKGVSKLVTCASASVTICRAVQSSTKLPLQVAQKHARASHNQVYNVSPLI</sequence>
<feature type="transmembrane region" description="Helical" evidence="10">
    <location>
        <begin position="828"/>
        <end position="848"/>
    </location>
</feature>
<evidence type="ECO:0000256" key="1">
    <source>
        <dbReference type="ARBA" id="ARBA00004651"/>
    </source>
</evidence>
<dbReference type="GO" id="GO:0007165">
    <property type="term" value="P:signal transduction"/>
    <property type="evidence" value="ECO:0007669"/>
    <property type="project" value="UniProtKB-KW"/>
</dbReference>
<keyword evidence="7 10" id="KW-0472">Membrane</keyword>
<feature type="transmembrane region" description="Helical" evidence="10">
    <location>
        <begin position="264"/>
        <end position="294"/>
    </location>
</feature>
<feature type="transmembrane region" description="Helical" evidence="10">
    <location>
        <begin position="111"/>
        <end position="138"/>
    </location>
</feature>
<feature type="transmembrane region" description="Helical" evidence="10">
    <location>
        <begin position="412"/>
        <end position="432"/>
    </location>
</feature>
<feature type="transmembrane region" description="Helical" evidence="10">
    <location>
        <begin position="150"/>
        <end position="175"/>
    </location>
</feature>
<evidence type="ECO:0000256" key="5">
    <source>
        <dbReference type="ARBA" id="ARBA00022725"/>
    </source>
</evidence>
<dbReference type="AlphaFoldDB" id="A0A195EY35"/>
<feature type="transmembrane region" description="Helical" evidence="10">
    <location>
        <begin position="210"/>
        <end position="237"/>
    </location>
</feature>
<feature type="transmembrane region" description="Helical" evidence="10">
    <location>
        <begin position="761"/>
        <end position="784"/>
    </location>
</feature>
<feature type="transmembrane region" description="Helical" evidence="10">
    <location>
        <begin position="553"/>
        <end position="575"/>
    </location>
</feature>
<evidence type="ECO:0000256" key="2">
    <source>
        <dbReference type="ARBA" id="ARBA00022475"/>
    </source>
</evidence>
<evidence type="ECO:0008006" key="13">
    <source>
        <dbReference type="Google" id="ProtNLM"/>
    </source>
</evidence>
<feature type="transmembrane region" description="Helical" evidence="10">
    <location>
        <begin position="67"/>
        <end position="90"/>
    </location>
</feature>
<evidence type="ECO:0000313" key="11">
    <source>
        <dbReference type="EMBL" id="KYN33061.1"/>
    </source>
</evidence>
<comment type="subcellular location">
    <subcellularLocation>
        <location evidence="1">Cell membrane</location>
        <topology evidence="1">Multi-pass membrane protein</topology>
    </subcellularLocation>
</comment>
<feature type="transmembrane region" description="Helical" evidence="10">
    <location>
        <begin position="444"/>
        <end position="465"/>
    </location>
</feature>
<proteinExistence type="predicted"/>
<feature type="transmembrane region" description="Helical" evidence="10">
    <location>
        <begin position="499"/>
        <end position="526"/>
    </location>
</feature>
<dbReference type="STRING" id="34720.A0A195EY35"/>
<evidence type="ECO:0000313" key="12">
    <source>
        <dbReference type="Proteomes" id="UP000078541"/>
    </source>
</evidence>
<organism evidence="11 12">
    <name type="scientific">Trachymyrmex septentrionalis</name>
    <dbReference type="NCBI Taxonomy" id="34720"/>
    <lineage>
        <taxon>Eukaryota</taxon>
        <taxon>Metazoa</taxon>
        <taxon>Ecdysozoa</taxon>
        <taxon>Arthropoda</taxon>
        <taxon>Hexapoda</taxon>
        <taxon>Insecta</taxon>
        <taxon>Pterygota</taxon>
        <taxon>Neoptera</taxon>
        <taxon>Endopterygota</taxon>
        <taxon>Hymenoptera</taxon>
        <taxon>Apocrita</taxon>
        <taxon>Aculeata</taxon>
        <taxon>Formicoidea</taxon>
        <taxon>Formicidae</taxon>
        <taxon>Myrmicinae</taxon>
        <taxon>Trachymyrmex</taxon>
    </lineage>
</organism>